<feature type="compositionally biased region" description="Basic and acidic residues" evidence="1">
    <location>
        <begin position="66"/>
        <end position="79"/>
    </location>
</feature>
<dbReference type="SUPFAM" id="SSF63840">
    <property type="entry name" value="Ribonuclease domain of colicin E3"/>
    <property type="match status" value="1"/>
</dbReference>
<protein>
    <recommendedName>
        <fullName evidence="2">Colicin E3-like ribonuclease domain-containing protein</fullName>
    </recommendedName>
</protein>
<evidence type="ECO:0000313" key="3">
    <source>
        <dbReference type="EMBL" id="OXM87063.1"/>
    </source>
</evidence>
<reference evidence="3 4" key="1">
    <citation type="submission" date="2017-07" db="EMBL/GenBank/DDBJ databases">
        <title>Genome sequencing and assembly of Paenibacillus rigui.</title>
        <authorList>
            <person name="Mayilraj S."/>
        </authorList>
    </citation>
    <scope>NUCLEOTIDE SEQUENCE [LARGE SCALE GENOMIC DNA]</scope>
    <source>
        <strain evidence="3 4">JCM 16352</strain>
    </source>
</reference>
<sequence>MKTSTDWTGIPGSKYPLLMALRPTNMRNKNQRIYRDAQGYYYHKDALHSEVEVYDTRGKHLGVKTPEGDWHPKKGQDKRKTLKGII</sequence>
<feature type="region of interest" description="Disordered" evidence="1">
    <location>
        <begin position="64"/>
        <end position="86"/>
    </location>
</feature>
<dbReference type="AlphaFoldDB" id="A0A229UUP8"/>
<evidence type="ECO:0000256" key="1">
    <source>
        <dbReference type="SAM" id="MobiDB-lite"/>
    </source>
</evidence>
<evidence type="ECO:0000313" key="4">
    <source>
        <dbReference type="Proteomes" id="UP000215509"/>
    </source>
</evidence>
<dbReference type="Pfam" id="PF09000">
    <property type="entry name" value="Cytotoxic"/>
    <property type="match status" value="1"/>
</dbReference>
<dbReference type="GO" id="GO:0016788">
    <property type="term" value="F:hydrolase activity, acting on ester bonds"/>
    <property type="evidence" value="ECO:0007669"/>
    <property type="project" value="InterPro"/>
</dbReference>
<dbReference type="OrthoDB" id="2617034at2"/>
<dbReference type="GO" id="GO:0003723">
    <property type="term" value="F:RNA binding"/>
    <property type="evidence" value="ECO:0007669"/>
    <property type="project" value="InterPro"/>
</dbReference>
<dbReference type="InterPro" id="IPR036725">
    <property type="entry name" value="ColE3_ribonuclease_sf"/>
</dbReference>
<accession>A0A229UUP8</accession>
<gene>
    <name evidence="3" type="ORF">CF651_07025</name>
</gene>
<dbReference type="GO" id="GO:0043022">
    <property type="term" value="F:ribosome binding"/>
    <property type="evidence" value="ECO:0007669"/>
    <property type="project" value="InterPro"/>
</dbReference>
<dbReference type="Proteomes" id="UP000215509">
    <property type="component" value="Unassembled WGS sequence"/>
</dbReference>
<dbReference type="Gene3D" id="3.10.380.10">
    <property type="entry name" value="Colicin E3-like ribonuclease domain"/>
    <property type="match status" value="1"/>
</dbReference>
<evidence type="ECO:0000259" key="2">
    <source>
        <dbReference type="Pfam" id="PF09000"/>
    </source>
</evidence>
<keyword evidence="4" id="KW-1185">Reference proteome</keyword>
<feature type="domain" description="Colicin E3-like ribonuclease" evidence="2">
    <location>
        <begin position="34"/>
        <end position="80"/>
    </location>
</feature>
<dbReference type="RefSeq" id="WP_068773779.1">
    <property type="nucleotide sequence ID" value="NZ_NMQW01000009.1"/>
</dbReference>
<proteinExistence type="predicted"/>
<dbReference type="InterPro" id="IPR009105">
    <property type="entry name" value="Colicin_E3_ribonuclease"/>
</dbReference>
<name>A0A229UUP8_9BACL</name>
<comment type="caution">
    <text evidence="3">The sequence shown here is derived from an EMBL/GenBank/DDBJ whole genome shotgun (WGS) entry which is preliminary data.</text>
</comment>
<organism evidence="3 4">
    <name type="scientific">Paenibacillus rigui</name>
    <dbReference type="NCBI Taxonomy" id="554312"/>
    <lineage>
        <taxon>Bacteria</taxon>
        <taxon>Bacillati</taxon>
        <taxon>Bacillota</taxon>
        <taxon>Bacilli</taxon>
        <taxon>Bacillales</taxon>
        <taxon>Paenibacillaceae</taxon>
        <taxon>Paenibacillus</taxon>
    </lineage>
</organism>
<dbReference type="EMBL" id="NMQW01000009">
    <property type="protein sequence ID" value="OXM87063.1"/>
    <property type="molecule type" value="Genomic_DNA"/>
</dbReference>